<dbReference type="Gene3D" id="2.60.40.60">
    <property type="entry name" value="Cadherins"/>
    <property type="match status" value="24"/>
</dbReference>
<evidence type="ECO:0000256" key="9">
    <source>
        <dbReference type="ARBA" id="ARBA00022889"/>
    </source>
</evidence>
<dbReference type="EMBL" id="CACRXK020000457">
    <property type="protein sequence ID" value="CAB3982044.1"/>
    <property type="molecule type" value="Genomic_DNA"/>
</dbReference>
<keyword evidence="3" id="KW-0245">EGF-like domain</keyword>
<keyword evidence="8" id="KW-0106">Calcium</keyword>
<evidence type="ECO:0000256" key="5">
    <source>
        <dbReference type="ARBA" id="ARBA00022723"/>
    </source>
</evidence>
<evidence type="ECO:0000256" key="4">
    <source>
        <dbReference type="ARBA" id="ARBA00022692"/>
    </source>
</evidence>
<organism evidence="14 15">
    <name type="scientific">Paramuricea clavata</name>
    <name type="common">Red gorgonian</name>
    <name type="synonym">Violescent sea-whip</name>
    <dbReference type="NCBI Taxonomy" id="317549"/>
    <lineage>
        <taxon>Eukaryota</taxon>
        <taxon>Metazoa</taxon>
        <taxon>Cnidaria</taxon>
        <taxon>Anthozoa</taxon>
        <taxon>Octocorallia</taxon>
        <taxon>Malacalcyonacea</taxon>
        <taxon>Plexauridae</taxon>
        <taxon>Paramuricea</taxon>
    </lineage>
</organism>
<keyword evidence="4" id="KW-0812">Transmembrane</keyword>
<dbReference type="FunFam" id="2.60.40.60:FF:000181">
    <property type="entry name" value="Predicted protein"/>
    <property type="match status" value="2"/>
</dbReference>
<dbReference type="FunFam" id="2.60.40.60:FF:000276">
    <property type="entry name" value="FAT atypical cadherin 2"/>
    <property type="match status" value="1"/>
</dbReference>
<dbReference type="PANTHER" id="PTHR24026:SF126">
    <property type="entry name" value="PROTOCADHERIN FAT 4"/>
    <property type="match status" value="1"/>
</dbReference>
<evidence type="ECO:0000256" key="12">
    <source>
        <dbReference type="ARBA" id="ARBA00023157"/>
    </source>
</evidence>
<evidence type="ECO:0000256" key="1">
    <source>
        <dbReference type="ARBA" id="ARBA00004251"/>
    </source>
</evidence>
<dbReference type="OrthoDB" id="6252479at2759"/>
<keyword evidence="6" id="KW-0732">Signal</keyword>
<keyword evidence="11" id="KW-0472">Membrane</keyword>
<dbReference type="PRINTS" id="PR00205">
    <property type="entry name" value="CADHERIN"/>
</dbReference>
<dbReference type="GO" id="GO:0005509">
    <property type="term" value="F:calcium ion binding"/>
    <property type="evidence" value="ECO:0007669"/>
    <property type="project" value="UniProtKB-UniRule"/>
</dbReference>
<dbReference type="FunFam" id="2.60.40.60:FF:000123">
    <property type="entry name" value="Protocadherin beta 4"/>
    <property type="match status" value="1"/>
</dbReference>
<evidence type="ECO:0000313" key="14">
    <source>
        <dbReference type="EMBL" id="CAB3982044.1"/>
    </source>
</evidence>
<keyword evidence="9" id="KW-0130">Cell adhesion</keyword>
<dbReference type="Proteomes" id="UP001152795">
    <property type="component" value="Unassembled WGS sequence"/>
</dbReference>
<evidence type="ECO:0000256" key="11">
    <source>
        <dbReference type="ARBA" id="ARBA00023136"/>
    </source>
</evidence>
<keyword evidence="7" id="KW-0677">Repeat</keyword>
<dbReference type="GO" id="GO:0007156">
    <property type="term" value="P:homophilic cell adhesion via plasma membrane adhesion molecules"/>
    <property type="evidence" value="ECO:0007669"/>
    <property type="project" value="InterPro"/>
</dbReference>
<sequence>MGYVGVLTLTLRIEDVNDFTPEFTNLPDTINVSEVLGVGSTLFIVTGEDSDGGESGNKFSVIEFAIADGNIGDAFSLEFLTQKSAVLKLKSRLDYDEGQEVYNLTINATDYRAGENEENPRSAVSYLIINVTDVDDQPAVFTQHLYKVTLPESLAPGSFVIKVTAVDKDKTVKGEIEYGLVEETNPGGMFAINKTTGNITLVGSLDRKTQSFYALLVSANSTYHDPMHAQVLILIEDANVHSPNFTSGVYTASVPENAEVDTLVLVVQATDSDEGNNAVVSYSLEGDEATAFYVTTVNSFGYIYVNASLDYDLKNNYNFTVTATEIYTIQVAATDADQGHYGSLTYSIVDGSYGMFVIDNMTGGTFARHTDVLVVVTVLDSNDHSPTFLASSYSGFVIESSNIGNIILAVEASDADKESNAIFEFSVQGGDGKFSVVSDGNLGYITVNGSLDFETDKNITFLVVAKETSTIEKRQNNVSVTITLIDVNDNTPVFSPVSGYMVDISENSVNGTSVLNVSASDADSDREATDSYDLTIQARDGGQPSLSSYVHVIVNITDENDHAPVFPQSSYIVNIDENTNIGSNILTVSATDNDQGYNSQLIYYIEGGDGLFKVDSNGVISVNGSLNYESNTSFSFTVFAQESSTSEKWKANCTITVNLSDVNEYDPEFTQDSYYALIEENKAAGLEVVTVTANDIDGVVSTTGPIDRETTDDNFVLKIQASDNGNPNRTTETFLIVEIFDANDHSPIFTKAWYNTTIPESLPVGTIVLTVKATDLDINATNSDVRYFVSESDGKFDVNPTTGQLFVNASLDFETKSTYTFMIFAEESQTATKQQHNASVSVTLTDTNEFDPVFTSSSYNGNISENSAIGTTVIQISTSDQDGYYNQITYSILSGDGSASFSINSTTGLITSTTQLDRETQDKYILTVQATDNGNPGRTAEVTVIIDILDANDHQPIFSENNYNATIPENVPIGTTVLTVEAVDKDVNENAMFQYHIVGGDNKFEISNDGIIITKATLDYESKTSYTFLVVANETSSSQEPNATVIVVIQDVNEFNPVFNQVQYKANVSENSPVGTSVIKLSATDSDGYYNQISYGIVSGSNEKFAINSTTGEIMTNATLDREANSQFILTVRAQDNGANPARTAEAVVVITIVDISDHGPKFPQSSYNASIFENVVVDTTILTVTATDNDLGSNAVIGYSLVGGDGQFCVDGSGNIILNNSLDYETTTSYEFQIIATEPETATGFSDTINVTIIVEDVNEFNPTFSESSYIAVVNDSNSVGTRVVKVTATDSDGSDNTISYSIIHGNAGDVFKINATTGWIETEKILDGNNVDQYILTIRAEDSGDFPRTAEVLVIITINETTRNASFLLQDVYNVTLLENALVDSVVVKLDLRYSNNDVISAFSFSIDGGDGNFAVNQQGEVTVASTLDYESKSSYTFTIIVTEIQPASGLVANATINVKVEDVNEFNPAFGQDMYHANVSEDATIGTYVTQVFANDNDGDYNVITYTIISGNHDNNFTINSTTGVITTAQPLDRETQTQFVLTVRASDDGPSVRTSEVVVIVDILDISEHPPMFLMSNYTAVVYENSAIGTIVLIVGISDRDTTSSSVSYSLVGANGRFGVTKEGIIYVNGSLDYETDDILTFTVVAEESAPYSHLRHNATVMINLRDVNEFNPEFNQTIYSASVNENDMIGTSVLTVFASDKDKDINVLIYSFVSGNEQGNFSINNSTGEITLAKPLDRESTHQLILTVRAEDNGDPARTAEVPVVVGIIDSNDHGPRFSMTQYNTSVAEDATTGTNVLAIQAVDLDATPDMLEYEIVGESAFRVETYFGLGFIILNQELDYEQTQSYRLMVYAVEKTPEKRNTSCWVNITVLDANDHRPVFVNSSYSGSVFEEASIGTTVLNVSAVDADSEAFGPLYYHIVDGNSQGHFNIDNSSGRIYTSGVLDREKQSQYSLVVEARDNGSPALTETVTVTITVLDNNDVSPQFIATPYSASVPENSAVNMTVLTVQAVDLDKGQNGEIMYELVGGDGVFTVKQDGDVAHIMVAGNIDYEQNQTFTFYIVAKETQTSEQRETNATVVVSVTDVNDNAPLFAQSTFEVSVGESSTFPVLVGTVSASDKDSGVFAEITYSIIHGDENGNFTINNKTGEVQTGAILNRERQDEYVLTIQALDGGSPPRKAVTTMIVSVTDQNEQPPYFEDTPYKAEIVENKEYSDSVVFKVKATDPDQMAVTYTLENSSGFSIGSTSGIISVTGSFDRETQSVYNLTVTATDQGGLNVSEQVLISVEDTNDNSPQFLNTPYQTSIPDNTSIGVEILTVQATDMDEAHNAEIIYSLLGAEGKFIINQTTGV</sequence>
<dbReference type="InterPro" id="IPR015919">
    <property type="entry name" value="Cadherin-like_sf"/>
</dbReference>
<name>A0A6S7FQ74_PARCT</name>
<dbReference type="PANTHER" id="PTHR24026">
    <property type="entry name" value="FAT ATYPICAL CADHERIN-RELATED"/>
    <property type="match status" value="1"/>
</dbReference>
<dbReference type="InterPro" id="IPR002126">
    <property type="entry name" value="Cadherin-like_dom"/>
</dbReference>
<evidence type="ECO:0000256" key="3">
    <source>
        <dbReference type="ARBA" id="ARBA00022536"/>
    </source>
</evidence>
<evidence type="ECO:0000256" key="13">
    <source>
        <dbReference type="ARBA" id="ARBA00023180"/>
    </source>
</evidence>
<evidence type="ECO:0000256" key="10">
    <source>
        <dbReference type="ARBA" id="ARBA00022989"/>
    </source>
</evidence>
<dbReference type="GO" id="GO:0005886">
    <property type="term" value="C:plasma membrane"/>
    <property type="evidence" value="ECO:0007669"/>
    <property type="project" value="UniProtKB-SubCell"/>
</dbReference>
<evidence type="ECO:0000256" key="2">
    <source>
        <dbReference type="ARBA" id="ARBA00022475"/>
    </source>
</evidence>
<keyword evidence="15" id="KW-1185">Reference proteome</keyword>
<keyword evidence="13" id="KW-0325">Glycoprotein</keyword>
<keyword evidence="2" id="KW-1003">Cell membrane</keyword>
<evidence type="ECO:0000256" key="7">
    <source>
        <dbReference type="ARBA" id="ARBA00022737"/>
    </source>
</evidence>
<dbReference type="CDD" id="cd11304">
    <property type="entry name" value="Cadherin_repeat"/>
    <property type="match status" value="22"/>
</dbReference>
<dbReference type="FunFam" id="2.60.40.60:FF:000010">
    <property type="entry name" value="Cadherin EGF LAG seven-pass G-type receptor 3"/>
    <property type="match status" value="1"/>
</dbReference>
<dbReference type="SMART" id="SM00112">
    <property type="entry name" value="CA"/>
    <property type="match status" value="22"/>
</dbReference>
<comment type="subcellular location">
    <subcellularLocation>
        <location evidence="1">Cell membrane</location>
        <topology evidence="1">Single-pass type I membrane protein</topology>
    </subcellularLocation>
</comment>
<dbReference type="FunFam" id="2.60.40.60:FF:000104">
    <property type="entry name" value="cadherin-23 isoform X1"/>
    <property type="match status" value="1"/>
</dbReference>
<proteinExistence type="predicted"/>
<keyword evidence="5" id="KW-0479">Metal-binding</keyword>
<dbReference type="FunFam" id="2.60.40.60:FF:000013">
    <property type="entry name" value="Cadherin EGF LAG seven-pass G-type receptor"/>
    <property type="match status" value="1"/>
</dbReference>
<dbReference type="PROSITE" id="PS50268">
    <property type="entry name" value="CADHERIN_2"/>
    <property type="match status" value="22"/>
</dbReference>
<keyword evidence="10" id="KW-1133">Transmembrane helix</keyword>
<evidence type="ECO:0000256" key="8">
    <source>
        <dbReference type="ARBA" id="ARBA00022837"/>
    </source>
</evidence>
<comment type="caution">
    <text evidence="14">The sequence shown here is derived from an EMBL/GenBank/DDBJ whole genome shotgun (WGS) entry which is preliminary data.</text>
</comment>
<evidence type="ECO:0000313" key="15">
    <source>
        <dbReference type="Proteomes" id="UP001152795"/>
    </source>
</evidence>
<keyword evidence="12" id="KW-1015">Disulfide bond</keyword>
<protein>
    <submittedName>
        <fullName evidence="14">Protocadherin Fat 4</fullName>
    </submittedName>
</protein>
<dbReference type="FunFam" id="2.60.40.60:FF:000024">
    <property type="entry name" value="FAT atypical cadherin 3"/>
    <property type="match status" value="1"/>
</dbReference>
<accession>A0A6S7FQ74</accession>
<dbReference type="InterPro" id="IPR020894">
    <property type="entry name" value="Cadherin_CS"/>
</dbReference>
<dbReference type="FunFam" id="2.60.40.60:FF:000033">
    <property type="entry name" value="FAT atypical cadherin 1"/>
    <property type="match status" value="1"/>
</dbReference>
<dbReference type="Pfam" id="PF00028">
    <property type="entry name" value="Cadherin"/>
    <property type="match status" value="20"/>
</dbReference>
<dbReference type="FunFam" id="2.60.40.60:FF:000116">
    <property type="entry name" value="Dachsous cadherin-related 2"/>
    <property type="match status" value="1"/>
</dbReference>
<dbReference type="FunFam" id="2.60.40.60:FF:000020">
    <property type="entry name" value="Dachsous cadherin-related 1b"/>
    <property type="match status" value="4"/>
</dbReference>
<gene>
    <name evidence="14" type="ORF">PACLA_8A044776</name>
</gene>
<dbReference type="GO" id="GO:0007163">
    <property type="term" value="P:establishment or maintenance of cell polarity"/>
    <property type="evidence" value="ECO:0007669"/>
    <property type="project" value="UniProtKB-ARBA"/>
</dbReference>
<evidence type="ECO:0000256" key="6">
    <source>
        <dbReference type="ARBA" id="ARBA00022729"/>
    </source>
</evidence>
<dbReference type="FunFam" id="2.60.40.60:FF:000092">
    <property type="entry name" value="Protocadherin 8"/>
    <property type="match status" value="1"/>
</dbReference>
<dbReference type="SUPFAM" id="SSF49313">
    <property type="entry name" value="Cadherin-like"/>
    <property type="match status" value="24"/>
</dbReference>
<reference evidence="14" key="1">
    <citation type="submission" date="2020-04" db="EMBL/GenBank/DDBJ databases">
        <authorList>
            <person name="Alioto T."/>
            <person name="Alioto T."/>
            <person name="Gomez Garrido J."/>
        </authorList>
    </citation>
    <scope>NUCLEOTIDE SEQUENCE</scope>
    <source>
        <strain evidence="14">A484AB</strain>
    </source>
</reference>
<dbReference type="PROSITE" id="PS00232">
    <property type="entry name" value="CADHERIN_1"/>
    <property type="match status" value="6"/>
</dbReference>